<protein>
    <submittedName>
        <fullName evidence="3">Putative Transmembrane protein</fullName>
    </submittedName>
</protein>
<accession>A0A8H6Y6C9</accession>
<proteinExistence type="predicted"/>
<evidence type="ECO:0000256" key="1">
    <source>
        <dbReference type="SAM" id="Phobius"/>
    </source>
</evidence>
<feature type="transmembrane region" description="Helical" evidence="1">
    <location>
        <begin position="54"/>
        <end position="73"/>
    </location>
</feature>
<keyword evidence="1" id="KW-0472">Membrane</keyword>
<name>A0A8H6Y6C9_9AGAR</name>
<evidence type="ECO:0000313" key="4">
    <source>
        <dbReference type="Proteomes" id="UP000623467"/>
    </source>
</evidence>
<dbReference type="InterPro" id="IPR055754">
    <property type="entry name" value="DUF7330"/>
</dbReference>
<evidence type="ECO:0000259" key="2">
    <source>
        <dbReference type="Pfam" id="PF24016"/>
    </source>
</evidence>
<dbReference type="Pfam" id="PF24016">
    <property type="entry name" value="DUF7330"/>
    <property type="match status" value="1"/>
</dbReference>
<reference evidence="3" key="1">
    <citation type="submission" date="2020-05" db="EMBL/GenBank/DDBJ databases">
        <title>Mycena genomes resolve the evolution of fungal bioluminescence.</title>
        <authorList>
            <person name="Tsai I.J."/>
        </authorList>
    </citation>
    <scope>NUCLEOTIDE SEQUENCE</scope>
    <source>
        <strain evidence="3">160909Yilan</strain>
    </source>
</reference>
<organism evidence="3 4">
    <name type="scientific">Mycena sanguinolenta</name>
    <dbReference type="NCBI Taxonomy" id="230812"/>
    <lineage>
        <taxon>Eukaryota</taxon>
        <taxon>Fungi</taxon>
        <taxon>Dikarya</taxon>
        <taxon>Basidiomycota</taxon>
        <taxon>Agaricomycotina</taxon>
        <taxon>Agaricomycetes</taxon>
        <taxon>Agaricomycetidae</taxon>
        <taxon>Agaricales</taxon>
        <taxon>Marasmiineae</taxon>
        <taxon>Mycenaceae</taxon>
        <taxon>Mycena</taxon>
    </lineage>
</organism>
<dbReference type="AlphaFoldDB" id="A0A8H6Y6C9"/>
<gene>
    <name evidence="3" type="ORF">MSAN_01535500</name>
</gene>
<keyword evidence="1" id="KW-1133">Transmembrane helix</keyword>
<dbReference type="OrthoDB" id="5570013at2759"/>
<evidence type="ECO:0000313" key="3">
    <source>
        <dbReference type="EMBL" id="KAF7353462.1"/>
    </source>
</evidence>
<keyword evidence="1 3" id="KW-0812">Transmembrane</keyword>
<feature type="domain" description="DUF7330" evidence="2">
    <location>
        <begin position="280"/>
        <end position="403"/>
    </location>
</feature>
<dbReference type="EMBL" id="JACAZH010000012">
    <property type="protein sequence ID" value="KAF7353462.1"/>
    <property type="molecule type" value="Genomic_DNA"/>
</dbReference>
<dbReference type="Proteomes" id="UP000623467">
    <property type="component" value="Unassembled WGS sequence"/>
</dbReference>
<sequence length="454" mass="48985">MSKGPSQPLLAHVSTGAGLPQYQPYPGPYYQAVPVNVRIEVQPYRARRSPLRRFIVSFLIALGIWTLIKVIIVHHRHLGHQMPWDDDWDIPANVVADQCVSDDHFSGSSAEVAYDIPLSPETVLLLSRYRSWSFFGVGSSMSGSLHVTTSTRLHNTAKIVIHSLRRTGVRACLVTGTEGEIGVALFGQKSWWMGFNPSSFMKIDLVLPHTLTPLQLKGIVAELPNFSFDVGSLKGAVDFESVTFRTSNAAIKVESLVASHARLHSSNARITANSFISSDLTISTSNAPISGTYNTSSSLTLATANAPITVSVGLESNDNTRPTTLIMRTSNNRLDAEVTLVTDAPKGGDFDINGMTSNGRIAITVPGSPVDSALALTARTSNAAAMVKLHSAYQGSFMVTTSKYPPTVERLDPGDARQFELRVPGQGYVYSKEANKALGRVMVSTSNARAVLAV</sequence>
<keyword evidence="4" id="KW-1185">Reference proteome</keyword>
<comment type="caution">
    <text evidence="3">The sequence shown here is derived from an EMBL/GenBank/DDBJ whole genome shotgun (WGS) entry which is preliminary data.</text>
</comment>